<dbReference type="AlphaFoldDB" id="A0A9W9RD91"/>
<feature type="region of interest" description="Disordered" evidence="1">
    <location>
        <begin position="71"/>
        <end position="91"/>
    </location>
</feature>
<dbReference type="GO" id="GO:0016887">
    <property type="term" value="F:ATP hydrolysis activity"/>
    <property type="evidence" value="ECO:0007669"/>
    <property type="project" value="InterPro"/>
</dbReference>
<dbReference type="SUPFAM" id="SSF52540">
    <property type="entry name" value="P-loop containing nucleoside triphosphate hydrolases"/>
    <property type="match status" value="1"/>
</dbReference>
<evidence type="ECO:0000313" key="3">
    <source>
        <dbReference type="EMBL" id="KAJ5358113.1"/>
    </source>
</evidence>
<protein>
    <recommendedName>
        <fullName evidence="2">AAA+ ATPase domain-containing protein</fullName>
    </recommendedName>
</protein>
<dbReference type="InterPro" id="IPR056599">
    <property type="entry name" value="AAA_lid_fung"/>
</dbReference>
<feature type="domain" description="AAA+ ATPase" evidence="2">
    <location>
        <begin position="604"/>
        <end position="830"/>
    </location>
</feature>
<evidence type="ECO:0000313" key="4">
    <source>
        <dbReference type="Proteomes" id="UP001148299"/>
    </source>
</evidence>
<dbReference type="Pfam" id="PF23232">
    <property type="entry name" value="AAA_lid_13"/>
    <property type="match status" value="1"/>
</dbReference>
<dbReference type="InterPro" id="IPR003593">
    <property type="entry name" value="AAA+_ATPase"/>
</dbReference>
<dbReference type="EMBL" id="JAPZBR010000003">
    <property type="protein sequence ID" value="KAJ5358113.1"/>
    <property type="molecule type" value="Genomic_DNA"/>
</dbReference>
<dbReference type="GO" id="GO:0005524">
    <property type="term" value="F:ATP binding"/>
    <property type="evidence" value="ECO:0007669"/>
    <property type="project" value="InterPro"/>
</dbReference>
<name>A0A9W9RD91_PENBR</name>
<organism evidence="3 4">
    <name type="scientific">Penicillium brevicompactum</name>
    <dbReference type="NCBI Taxonomy" id="5074"/>
    <lineage>
        <taxon>Eukaryota</taxon>
        <taxon>Fungi</taxon>
        <taxon>Dikarya</taxon>
        <taxon>Ascomycota</taxon>
        <taxon>Pezizomycotina</taxon>
        <taxon>Eurotiomycetes</taxon>
        <taxon>Eurotiomycetidae</taxon>
        <taxon>Eurotiales</taxon>
        <taxon>Aspergillaceae</taxon>
        <taxon>Penicillium</taxon>
    </lineage>
</organism>
<dbReference type="InterPro" id="IPR054289">
    <property type="entry name" value="DUF7025"/>
</dbReference>
<dbReference type="PANTHER" id="PTHR46411">
    <property type="entry name" value="FAMILY ATPASE, PUTATIVE-RELATED"/>
    <property type="match status" value="1"/>
</dbReference>
<reference evidence="3" key="2">
    <citation type="journal article" date="2023" name="IMA Fungus">
        <title>Comparative genomic study of the Penicillium genus elucidates a diverse pangenome and 15 lateral gene transfer events.</title>
        <authorList>
            <person name="Petersen C."/>
            <person name="Sorensen T."/>
            <person name="Nielsen M.R."/>
            <person name="Sondergaard T.E."/>
            <person name="Sorensen J.L."/>
            <person name="Fitzpatrick D.A."/>
            <person name="Frisvad J.C."/>
            <person name="Nielsen K.L."/>
        </authorList>
    </citation>
    <scope>NUCLEOTIDE SEQUENCE</scope>
    <source>
        <strain evidence="3">IBT 35675</strain>
    </source>
</reference>
<gene>
    <name evidence="3" type="ORF">N7541_005271</name>
</gene>
<dbReference type="Gene3D" id="3.40.50.300">
    <property type="entry name" value="P-loop containing nucleotide triphosphate hydrolases"/>
    <property type="match status" value="1"/>
</dbReference>
<keyword evidence="4" id="KW-1185">Reference proteome</keyword>
<sequence>MGSQHVAQYVKGLSVVDLTKLRSHQDTKPEHLPVTWNARVYLEGRKIPDNGDISSRKPDLTYIDDRPIELSVGAPPTQQPTEPENNVTGPAEWSGPVIVIDTFVEAGIQTDSSSAMTGSPRLDMLNPTRVSTRCLVVGSPFLAHALGHLVQYYPSFHGMLFDESMREGLIIQEPFAVLLHHFYSIEAMAEGNAPVPTCKSEHDDSTEWVERTKDHLQHLVDFLRPIYQELMLTYQKHISDPAPQVAFDKIWYLLKPGTDVYVQVDGLVYVAVVIDVKPDGANHNKVVGSGNVKWWLVDLWQLETDGSRLRRVLISAKVRAYSGLREVTSLSVCPVSIWDAQDAGERRRHILRRSAILFKALRQGNLLADYNGPIKETAQEYVGKVVIDHWRGLTDPKRQRPNSSHVKDYSNRFQEYDGTLINKDRPFNTSPSADNTENGEDALSAEEVVKDEQIARLEKSRQDAMHQINFNLNALEQQRTNHDQPTDPAQHETIARLENRFLDRHSKRAAKEAARLAAIQREATEKAAREQELAHDRTGNSRQHYAKPEVLISLDYIQESVPSDEIISNLIIGPGELQIIKALSNRQNSHVKHWSVDFIEGKGSGQIILLHGPPGVGKTYTVEAIPEWLHRPLLTLTVADIGTVETLVEENLMHWFNLAETWNAVLLVDEADVFLERRQNRDLARNGLVSAFLRRMEYFKGLPFLTTNRVGQIDDAFISRIHIAIEYQKLNEETRRKVWNGFFRKLKADRTSKIQIELGAKKWILDTAGETQLNGRDIRNALQTAITLAEFERQEDPEDDEFQVTVVTTAHFQKVLEMVDQFRNYVTGIRREDEQKHAQGRGDRNDHGYGIANEMKGLM</sequence>
<feature type="region of interest" description="Disordered" evidence="1">
    <location>
        <begin position="420"/>
        <end position="443"/>
    </location>
</feature>
<feature type="compositionally biased region" description="Basic and acidic residues" evidence="1">
    <location>
        <begin position="833"/>
        <end position="847"/>
    </location>
</feature>
<dbReference type="InterPro" id="IPR027417">
    <property type="entry name" value="P-loop_NTPase"/>
</dbReference>
<reference evidence="3" key="1">
    <citation type="submission" date="2022-12" db="EMBL/GenBank/DDBJ databases">
        <authorList>
            <person name="Petersen C."/>
        </authorList>
    </citation>
    <scope>NUCLEOTIDE SEQUENCE</scope>
    <source>
        <strain evidence="3">IBT 35675</strain>
    </source>
</reference>
<feature type="compositionally biased region" description="Polar residues" evidence="1">
    <location>
        <begin position="427"/>
        <end position="436"/>
    </location>
</feature>
<dbReference type="InterPro" id="IPR003959">
    <property type="entry name" value="ATPase_AAA_core"/>
</dbReference>
<proteinExistence type="predicted"/>
<feature type="region of interest" description="Disordered" evidence="1">
    <location>
        <begin position="833"/>
        <end position="859"/>
    </location>
</feature>
<dbReference type="SMART" id="SM00382">
    <property type="entry name" value="AAA"/>
    <property type="match status" value="1"/>
</dbReference>
<dbReference type="Pfam" id="PF22942">
    <property type="entry name" value="DUF7025"/>
    <property type="match status" value="1"/>
</dbReference>
<comment type="caution">
    <text evidence="3">The sequence shown here is derived from an EMBL/GenBank/DDBJ whole genome shotgun (WGS) entry which is preliminary data.</text>
</comment>
<evidence type="ECO:0000259" key="2">
    <source>
        <dbReference type="SMART" id="SM00382"/>
    </source>
</evidence>
<feature type="compositionally biased region" description="Polar residues" evidence="1">
    <location>
        <begin position="79"/>
        <end position="88"/>
    </location>
</feature>
<evidence type="ECO:0000256" key="1">
    <source>
        <dbReference type="SAM" id="MobiDB-lite"/>
    </source>
</evidence>
<accession>A0A9W9RD91</accession>
<dbReference type="Proteomes" id="UP001148299">
    <property type="component" value="Unassembled WGS sequence"/>
</dbReference>
<dbReference type="Pfam" id="PF00004">
    <property type="entry name" value="AAA"/>
    <property type="match status" value="1"/>
</dbReference>
<dbReference type="CDD" id="cd19481">
    <property type="entry name" value="RecA-like_protease"/>
    <property type="match status" value="1"/>
</dbReference>
<dbReference type="PANTHER" id="PTHR46411:SF4">
    <property type="entry name" value="AAA+ ATPASE DOMAIN-CONTAINING PROTEIN"/>
    <property type="match status" value="1"/>
</dbReference>